<dbReference type="EMBL" id="GDJX01012709">
    <property type="protein sequence ID" value="JAT55227.1"/>
    <property type="molecule type" value="Transcribed_RNA"/>
</dbReference>
<dbReference type="Pfam" id="PF06325">
    <property type="entry name" value="PrmA"/>
    <property type="match status" value="1"/>
</dbReference>
<dbReference type="InterPro" id="IPR010675">
    <property type="entry name" value="Bin3_C"/>
</dbReference>
<protein>
    <recommendedName>
        <fullName evidence="6">RNA methyltransferase</fullName>
        <ecNumber evidence="6">2.1.1.-</ecNumber>
    </recommendedName>
</protein>
<organism evidence="9">
    <name type="scientific">Anthurium amnicola</name>
    <dbReference type="NCBI Taxonomy" id="1678845"/>
    <lineage>
        <taxon>Eukaryota</taxon>
        <taxon>Viridiplantae</taxon>
        <taxon>Streptophyta</taxon>
        <taxon>Embryophyta</taxon>
        <taxon>Tracheophyta</taxon>
        <taxon>Spermatophyta</taxon>
        <taxon>Magnoliopsida</taxon>
        <taxon>Liliopsida</taxon>
        <taxon>Araceae</taxon>
        <taxon>Pothoideae</taxon>
        <taxon>Potheae</taxon>
        <taxon>Anthurium</taxon>
    </lineage>
</organism>
<evidence type="ECO:0000256" key="3">
    <source>
        <dbReference type="ARBA" id="ARBA00022679"/>
    </source>
</evidence>
<dbReference type="PANTHER" id="PTHR12315:SF0">
    <property type="entry name" value="7SK SNRNA METHYLPHOSPHATE CAPPING ENZYME"/>
    <property type="match status" value="1"/>
</dbReference>
<evidence type="ECO:0000256" key="2">
    <source>
        <dbReference type="ARBA" id="ARBA00022603"/>
    </source>
</evidence>
<evidence type="ECO:0000313" key="9">
    <source>
        <dbReference type="EMBL" id="JAT51991.1"/>
    </source>
</evidence>
<dbReference type="GO" id="GO:0017069">
    <property type="term" value="F:snRNA binding"/>
    <property type="evidence" value="ECO:0007669"/>
    <property type="project" value="TreeGrafter"/>
</dbReference>
<name>A0A1D1YBH5_9ARAE</name>
<dbReference type="GO" id="GO:0032259">
    <property type="term" value="P:methylation"/>
    <property type="evidence" value="ECO:0007669"/>
    <property type="project" value="UniProtKB-KW"/>
</dbReference>
<evidence type="ECO:0000256" key="1">
    <source>
        <dbReference type="ARBA" id="ARBA00008361"/>
    </source>
</evidence>
<reference evidence="9" key="1">
    <citation type="submission" date="2015-07" db="EMBL/GenBank/DDBJ databases">
        <title>Transcriptome Assembly of Anthurium amnicola.</title>
        <authorList>
            <person name="Suzuki J."/>
        </authorList>
    </citation>
    <scope>NUCLEOTIDE SEQUENCE</scope>
</reference>
<dbReference type="Pfam" id="PF06859">
    <property type="entry name" value="Bin3"/>
    <property type="match status" value="1"/>
</dbReference>
<dbReference type="InterPro" id="IPR024160">
    <property type="entry name" value="BIN3_SAM-bd_dom"/>
</dbReference>
<dbReference type="InterPro" id="IPR029063">
    <property type="entry name" value="SAM-dependent_MTases_sf"/>
</dbReference>
<evidence type="ECO:0000256" key="6">
    <source>
        <dbReference type="RuleBase" id="RU367087"/>
    </source>
</evidence>
<dbReference type="AlphaFoldDB" id="A0A1D1YBH5"/>
<sequence length="292" mass="33477">MSAVRDSRAEAKMTQPADKEAPSRKKRKHVCIYGNYKNYYGYRVDRKLAEDPRLQLLKKEWFEGKDCLDIGCNQGLITISIAKKFSCRRIVGVDIDPGLIEAAHWNLRRTAKAECPDSRLMKTSDPLISKDDHALEHNLSKSLGKDKANSPRKVPHLEEGTLLQRVSFRTDNFVENFRGCIEKYDTVICLSVTKWIHLNWGDDGLVTLFAKIWRLLRQGGILLLEPQSWSSYRSNRLVSEIAKLNFNNIMFTPDLFQEILLDKIGFRSMMDVSGPLSGTVAGFHRPIFLFQK</sequence>
<evidence type="ECO:0000313" key="10">
    <source>
        <dbReference type="EMBL" id="JAT55227.1"/>
    </source>
</evidence>
<keyword evidence="3 6" id="KW-0808">Transferase</keyword>
<evidence type="ECO:0000256" key="4">
    <source>
        <dbReference type="ARBA" id="ARBA00022691"/>
    </source>
</evidence>
<feature type="domain" description="Bin3-type SAM" evidence="8">
    <location>
        <begin position="51"/>
        <end position="292"/>
    </location>
</feature>
<feature type="region of interest" description="Disordered" evidence="7">
    <location>
        <begin position="1"/>
        <end position="23"/>
    </location>
</feature>
<evidence type="ECO:0000256" key="7">
    <source>
        <dbReference type="SAM" id="MobiDB-lite"/>
    </source>
</evidence>
<dbReference type="PANTHER" id="PTHR12315">
    <property type="entry name" value="BICOID-INTERACTING PROTEIN RELATED"/>
    <property type="match status" value="1"/>
</dbReference>
<dbReference type="EMBL" id="GDJX01015945">
    <property type="protein sequence ID" value="JAT51991.1"/>
    <property type="molecule type" value="Transcribed_RNA"/>
</dbReference>
<dbReference type="InterPro" id="IPR039772">
    <property type="entry name" value="Bin3-like"/>
</dbReference>
<dbReference type="CDD" id="cd02440">
    <property type="entry name" value="AdoMet_MTases"/>
    <property type="match status" value="1"/>
</dbReference>
<gene>
    <name evidence="9" type="primary">Mepce_4</name>
    <name evidence="10" type="synonym">Mepce_2</name>
    <name evidence="10" type="ORF">g.30867</name>
    <name evidence="9" type="ORF">g.30868</name>
</gene>
<dbReference type="EC" id="2.1.1.-" evidence="6"/>
<dbReference type="GO" id="GO:0008173">
    <property type="term" value="F:RNA methyltransferase activity"/>
    <property type="evidence" value="ECO:0007669"/>
    <property type="project" value="UniProtKB-UniRule"/>
</dbReference>
<comment type="similarity">
    <text evidence="1 6">Belongs to the methyltransferase superfamily.</text>
</comment>
<dbReference type="Gene3D" id="3.40.50.150">
    <property type="entry name" value="Vaccinia Virus protein VP39"/>
    <property type="match status" value="1"/>
</dbReference>
<accession>A0A1D1YBH5</accession>
<proteinExistence type="inferred from homology"/>
<keyword evidence="2 6" id="KW-0489">Methyltransferase</keyword>
<dbReference type="PROSITE" id="PS51515">
    <property type="entry name" value="BIN3_SAM"/>
    <property type="match status" value="1"/>
</dbReference>
<dbReference type="SUPFAM" id="SSF53335">
    <property type="entry name" value="S-adenosyl-L-methionine-dependent methyltransferases"/>
    <property type="match status" value="1"/>
</dbReference>
<dbReference type="GO" id="GO:0040031">
    <property type="term" value="P:snRNA modification"/>
    <property type="evidence" value="ECO:0007669"/>
    <property type="project" value="TreeGrafter"/>
</dbReference>
<evidence type="ECO:0000256" key="5">
    <source>
        <dbReference type="PROSITE-ProRule" id="PRU00848"/>
    </source>
</evidence>
<dbReference type="GO" id="GO:0008171">
    <property type="term" value="F:O-methyltransferase activity"/>
    <property type="evidence" value="ECO:0007669"/>
    <property type="project" value="UniProtKB-UniRule"/>
</dbReference>
<keyword evidence="4 5" id="KW-0949">S-adenosyl-L-methionine</keyword>
<evidence type="ECO:0000259" key="8">
    <source>
        <dbReference type="PROSITE" id="PS51515"/>
    </source>
</evidence>